<dbReference type="EMBL" id="VCHX02000181">
    <property type="protein sequence ID" value="TPQ17976.1"/>
    <property type="molecule type" value="Genomic_DNA"/>
</dbReference>
<feature type="region of interest" description="Disordered" evidence="1">
    <location>
        <begin position="128"/>
        <end position="163"/>
    </location>
</feature>
<gene>
    <name evidence="2" type="ORF">FGD71_033745</name>
</gene>
<evidence type="ECO:0000313" key="2">
    <source>
        <dbReference type="EMBL" id="TPQ17976.1"/>
    </source>
</evidence>
<sequence>MGRRPAAVELPAAVQESVTVFGEEVAALEFDANGSDATFAALKEYRAALAAYDRASGARTKPDALTALRDGRAAMIRLDARRHGRPVPIDALPPAADPGRPRPLTGTGERHLSIGYGDAKTEVLIDDPEPGRPALVEADPPARATSTEGHDTHCGLPHTRIWS</sequence>
<feature type="region of interest" description="Disordered" evidence="1">
    <location>
        <begin position="85"/>
        <end position="112"/>
    </location>
</feature>
<dbReference type="Proteomes" id="UP000317378">
    <property type="component" value="Unassembled WGS sequence"/>
</dbReference>
<proteinExistence type="predicted"/>
<evidence type="ECO:0000256" key="1">
    <source>
        <dbReference type="SAM" id="MobiDB-lite"/>
    </source>
</evidence>
<reference evidence="2 3" key="1">
    <citation type="submission" date="2019-06" db="EMBL/GenBank/DDBJ databases">
        <title>Streptomyces sporangiiformans sp. nov., a novel actinomycete isolated from soil in Mount Song.</title>
        <authorList>
            <person name="Han L."/>
        </authorList>
    </citation>
    <scope>NUCLEOTIDE SEQUENCE [LARGE SCALE GENOMIC DNA]</scope>
    <source>
        <strain evidence="2 3">NEAU-SSA 1</strain>
    </source>
</reference>
<protein>
    <submittedName>
        <fullName evidence="2">Uncharacterized protein</fullName>
    </submittedName>
</protein>
<keyword evidence="3" id="KW-1185">Reference proteome</keyword>
<comment type="caution">
    <text evidence="2">The sequence shown here is derived from an EMBL/GenBank/DDBJ whole genome shotgun (WGS) entry which is preliminary data.</text>
</comment>
<evidence type="ECO:0000313" key="3">
    <source>
        <dbReference type="Proteomes" id="UP000317378"/>
    </source>
</evidence>
<dbReference type="AlphaFoldDB" id="A0A505DFV3"/>
<dbReference type="RefSeq" id="WP_140936005.1">
    <property type="nucleotide sequence ID" value="NZ_QXMJ01000181.1"/>
</dbReference>
<organism evidence="2 3">
    <name type="scientific">Streptomyces sporangiiformans</name>
    <dbReference type="NCBI Taxonomy" id="2315329"/>
    <lineage>
        <taxon>Bacteria</taxon>
        <taxon>Bacillati</taxon>
        <taxon>Actinomycetota</taxon>
        <taxon>Actinomycetes</taxon>
        <taxon>Kitasatosporales</taxon>
        <taxon>Streptomycetaceae</taxon>
        <taxon>Streptomyces</taxon>
    </lineage>
</organism>
<accession>A0A505DFV3</accession>
<name>A0A505DFV3_9ACTN</name>